<sequence>MKVAFDFFASRQNPESYQKSFVVELTALPAKEDIVRFEGKDYTVSLLEWNLSDSHQCSSCVVTVKCHRKELYDTFRHNTHAMVPSADRTLAKYYTLRE</sequence>
<dbReference type="EMBL" id="NDXW01000001">
    <property type="protein sequence ID" value="RDH42027.1"/>
    <property type="molecule type" value="Genomic_DNA"/>
</dbReference>
<evidence type="ECO:0000313" key="2">
    <source>
        <dbReference type="Proteomes" id="UP000257039"/>
    </source>
</evidence>
<gene>
    <name evidence="1" type="ORF">B9G39_00425</name>
</gene>
<comment type="caution">
    <text evidence="1">The sequence shown here is derived from an EMBL/GenBank/DDBJ whole genome shotgun (WGS) entry which is preliminary data.</text>
</comment>
<proteinExistence type="predicted"/>
<protein>
    <submittedName>
        <fullName evidence="1">Uncharacterized protein</fullName>
    </submittedName>
</protein>
<dbReference type="AlphaFoldDB" id="A0A4P9VIK2"/>
<reference evidence="1 2" key="1">
    <citation type="submission" date="2017-04" db="EMBL/GenBank/DDBJ databases">
        <title>Draft genome sequence of Zooshikella ganghwensis VG4 isolated from Red Sea sediments.</title>
        <authorList>
            <person name="Rehman Z."/>
            <person name="Alam I."/>
            <person name="Kamau A."/>
            <person name="Bajic V."/>
            <person name="Leiknes T."/>
        </authorList>
    </citation>
    <scope>NUCLEOTIDE SEQUENCE [LARGE SCALE GENOMIC DNA]</scope>
    <source>
        <strain evidence="1 2">VG4</strain>
    </source>
</reference>
<keyword evidence="2" id="KW-1185">Reference proteome</keyword>
<dbReference type="RefSeq" id="WP_094785598.1">
    <property type="nucleotide sequence ID" value="NZ_JAEVHG010000018.1"/>
</dbReference>
<name>A0A4P9VIK2_9GAMM</name>
<dbReference type="Proteomes" id="UP000257039">
    <property type="component" value="Unassembled WGS sequence"/>
</dbReference>
<evidence type="ECO:0000313" key="1">
    <source>
        <dbReference type="EMBL" id="RDH42027.1"/>
    </source>
</evidence>
<accession>A0A4P9VIK2</accession>
<organism evidence="1 2">
    <name type="scientific">Zooshikella ganghwensis</name>
    <dbReference type="NCBI Taxonomy" id="202772"/>
    <lineage>
        <taxon>Bacteria</taxon>
        <taxon>Pseudomonadati</taxon>
        <taxon>Pseudomonadota</taxon>
        <taxon>Gammaproteobacteria</taxon>
        <taxon>Oceanospirillales</taxon>
        <taxon>Zooshikellaceae</taxon>
        <taxon>Zooshikella</taxon>
    </lineage>
</organism>